<reference evidence="5 6" key="1">
    <citation type="submission" date="2020-04" db="EMBL/GenBank/DDBJ databases">
        <title>Phylogenetic Diversity and Antibacterial Activity against Ralstonia solanacearum of Endophytic Actinomycete Isolated from Moss.</title>
        <authorList>
            <person name="Zhuang X."/>
        </authorList>
    </citation>
    <scope>NUCLEOTIDE SEQUENCE [LARGE SCALE GENOMIC DNA]</scope>
    <source>
        <strain evidence="5 6">LD120</strain>
    </source>
</reference>
<feature type="compositionally biased region" description="Polar residues" evidence="3">
    <location>
        <begin position="1"/>
        <end position="10"/>
    </location>
</feature>
<sequence>MSPEANTAKSGSAPGGRMGRQRARTRAALVSAAQTLLAQRRINVAIREITETANVGFGSFFNHFTSKEELFDEAVHVTLAQHSRVLDVLTRGIDDPARVLALGIRTTGRLQRQQPEMARIFLHQGTRLLLDTTGPTARARANLALGVESGRFAAPADIEFALMAILGALLGVVQFLDAHPEADASASADQLAEGVLVSLGVESSEARRIAREPLPPAFDG</sequence>
<proteinExistence type="predicted"/>
<keyword evidence="6" id="KW-1185">Reference proteome</keyword>
<organism evidence="5 6">
    <name type="scientific">Streptomyces physcomitrii</name>
    <dbReference type="NCBI Taxonomy" id="2724184"/>
    <lineage>
        <taxon>Bacteria</taxon>
        <taxon>Bacillati</taxon>
        <taxon>Actinomycetota</taxon>
        <taxon>Actinomycetes</taxon>
        <taxon>Kitasatosporales</taxon>
        <taxon>Streptomycetaceae</taxon>
        <taxon>Streptomyces</taxon>
    </lineage>
</organism>
<keyword evidence="1 2" id="KW-0238">DNA-binding</keyword>
<dbReference type="EMBL" id="JAAWWP010000006">
    <property type="protein sequence ID" value="NKI42098.1"/>
    <property type="molecule type" value="Genomic_DNA"/>
</dbReference>
<dbReference type="PROSITE" id="PS50977">
    <property type="entry name" value="HTH_TETR_2"/>
    <property type="match status" value="1"/>
</dbReference>
<dbReference type="Pfam" id="PF00440">
    <property type="entry name" value="TetR_N"/>
    <property type="match status" value="1"/>
</dbReference>
<dbReference type="InterPro" id="IPR009057">
    <property type="entry name" value="Homeodomain-like_sf"/>
</dbReference>
<gene>
    <name evidence="5" type="ORF">HFV08_12755</name>
</gene>
<name>A0ABX1H213_9ACTN</name>
<evidence type="ECO:0000256" key="2">
    <source>
        <dbReference type="PROSITE-ProRule" id="PRU00335"/>
    </source>
</evidence>
<protein>
    <submittedName>
        <fullName evidence="5">TetR/AcrR family transcriptional regulator</fullName>
    </submittedName>
</protein>
<dbReference type="SUPFAM" id="SSF48498">
    <property type="entry name" value="Tetracyclin repressor-like, C-terminal domain"/>
    <property type="match status" value="1"/>
</dbReference>
<dbReference type="Gene3D" id="1.10.357.10">
    <property type="entry name" value="Tetracycline Repressor, domain 2"/>
    <property type="match status" value="1"/>
</dbReference>
<evidence type="ECO:0000313" key="6">
    <source>
        <dbReference type="Proteomes" id="UP000772196"/>
    </source>
</evidence>
<dbReference type="Pfam" id="PF21306">
    <property type="entry name" value="TetR_C_40"/>
    <property type="match status" value="1"/>
</dbReference>
<feature type="DNA-binding region" description="H-T-H motif" evidence="2">
    <location>
        <begin position="45"/>
        <end position="64"/>
    </location>
</feature>
<evidence type="ECO:0000256" key="1">
    <source>
        <dbReference type="ARBA" id="ARBA00023125"/>
    </source>
</evidence>
<dbReference type="Proteomes" id="UP000772196">
    <property type="component" value="Unassembled WGS sequence"/>
</dbReference>
<evidence type="ECO:0000313" key="5">
    <source>
        <dbReference type="EMBL" id="NKI42098.1"/>
    </source>
</evidence>
<accession>A0ABX1H213</accession>
<feature type="domain" description="HTH tetR-type" evidence="4">
    <location>
        <begin position="23"/>
        <end position="82"/>
    </location>
</feature>
<evidence type="ECO:0000259" key="4">
    <source>
        <dbReference type="PROSITE" id="PS50977"/>
    </source>
</evidence>
<comment type="caution">
    <text evidence="5">The sequence shown here is derived from an EMBL/GenBank/DDBJ whole genome shotgun (WGS) entry which is preliminary data.</text>
</comment>
<dbReference type="RefSeq" id="WP_168538936.1">
    <property type="nucleotide sequence ID" value="NZ_JAAWWP010000006.1"/>
</dbReference>
<dbReference type="PRINTS" id="PR00455">
    <property type="entry name" value="HTHTETR"/>
</dbReference>
<feature type="region of interest" description="Disordered" evidence="3">
    <location>
        <begin position="1"/>
        <end position="23"/>
    </location>
</feature>
<dbReference type="InterPro" id="IPR001647">
    <property type="entry name" value="HTH_TetR"/>
</dbReference>
<evidence type="ECO:0000256" key="3">
    <source>
        <dbReference type="SAM" id="MobiDB-lite"/>
    </source>
</evidence>
<dbReference type="InterPro" id="IPR049513">
    <property type="entry name" value="TetR_C_40"/>
</dbReference>
<dbReference type="InterPro" id="IPR036271">
    <property type="entry name" value="Tet_transcr_reg_TetR-rel_C_sf"/>
</dbReference>
<dbReference type="SUPFAM" id="SSF46689">
    <property type="entry name" value="Homeodomain-like"/>
    <property type="match status" value="1"/>
</dbReference>